<name>A0ABU2H7I0_9ACTN</name>
<reference evidence="19" key="1">
    <citation type="submission" date="2023-07" db="EMBL/GenBank/DDBJ databases">
        <title>Novel species in the genus Lipingzhangella isolated from Sambhar Salt Lake.</title>
        <authorList>
            <person name="Jiya N."/>
            <person name="Kajale S."/>
            <person name="Sharma A."/>
        </authorList>
    </citation>
    <scope>NUCLEOTIDE SEQUENCE [LARGE SCALE GENOMIC DNA]</scope>
    <source>
        <strain evidence="19">LS1_29</strain>
    </source>
</reference>
<dbReference type="RefSeq" id="WP_310912955.1">
    <property type="nucleotide sequence ID" value="NZ_JAVLVT010000005.1"/>
</dbReference>
<dbReference type="InterPro" id="IPR036397">
    <property type="entry name" value="RNaseH_sf"/>
</dbReference>
<dbReference type="SUPFAM" id="SSF53098">
    <property type="entry name" value="Ribonuclease H-like"/>
    <property type="match status" value="1"/>
</dbReference>
<evidence type="ECO:0000313" key="18">
    <source>
        <dbReference type="EMBL" id="MDS1271272.1"/>
    </source>
</evidence>
<keyword evidence="11 14" id="KW-0255">Endonuclease</keyword>
<evidence type="ECO:0000256" key="14">
    <source>
        <dbReference type="HAMAP-Rule" id="MF_00052"/>
    </source>
</evidence>
<evidence type="ECO:0000313" key="19">
    <source>
        <dbReference type="Proteomes" id="UP001250214"/>
    </source>
</evidence>
<evidence type="ECO:0000256" key="13">
    <source>
        <dbReference type="ARBA" id="ARBA00023211"/>
    </source>
</evidence>
<evidence type="ECO:0000259" key="17">
    <source>
        <dbReference type="PROSITE" id="PS51975"/>
    </source>
</evidence>
<dbReference type="NCBIfam" id="NF000595">
    <property type="entry name" value="PRK00015.1-3"/>
    <property type="match status" value="1"/>
</dbReference>
<evidence type="ECO:0000256" key="15">
    <source>
        <dbReference type="PROSITE-ProRule" id="PRU01319"/>
    </source>
</evidence>
<dbReference type="InterPro" id="IPR001352">
    <property type="entry name" value="RNase_HII/HIII"/>
</dbReference>
<dbReference type="PANTHER" id="PTHR10954">
    <property type="entry name" value="RIBONUCLEASE H2 SUBUNIT A"/>
    <property type="match status" value="1"/>
</dbReference>
<comment type="similarity">
    <text evidence="5 14 16">Belongs to the RNase HII family.</text>
</comment>
<feature type="binding site" evidence="14 15">
    <location>
        <position position="28"/>
    </location>
    <ligand>
        <name>a divalent metal cation</name>
        <dbReference type="ChEBI" id="CHEBI:60240"/>
    </ligand>
</feature>
<comment type="catalytic activity">
    <reaction evidence="1 14 15 16">
        <text>Endonucleolytic cleavage to 5'-phosphomonoester.</text>
        <dbReference type="EC" id="3.1.26.4"/>
    </reaction>
</comment>
<keyword evidence="19" id="KW-1185">Reference proteome</keyword>
<dbReference type="CDD" id="cd07182">
    <property type="entry name" value="RNase_HII_bacteria_HII_like"/>
    <property type="match status" value="1"/>
</dbReference>
<comment type="cofactor">
    <cofactor evidence="14 15">
        <name>Mn(2+)</name>
        <dbReference type="ChEBI" id="CHEBI:29035"/>
    </cofactor>
    <cofactor evidence="14 15">
        <name>Mg(2+)</name>
        <dbReference type="ChEBI" id="CHEBI:18420"/>
    </cofactor>
    <text evidence="14 15">Manganese or magnesium. Binds 1 divalent metal ion per monomer in the absence of substrate. May bind a second metal ion after substrate binding.</text>
</comment>
<evidence type="ECO:0000256" key="7">
    <source>
        <dbReference type="ARBA" id="ARBA00019179"/>
    </source>
</evidence>
<organism evidence="18 19">
    <name type="scientific">Lipingzhangella rawalii</name>
    <dbReference type="NCBI Taxonomy" id="2055835"/>
    <lineage>
        <taxon>Bacteria</taxon>
        <taxon>Bacillati</taxon>
        <taxon>Actinomycetota</taxon>
        <taxon>Actinomycetes</taxon>
        <taxon>Streptosporangiales</taxon>
        <taxon>Nocardiopsidaceae</taxon>
        <taxon>Lipingzhangella</taxon>
    </lineage>
</organism>
<evidence type="ECO:0000256" key="11">
    <source>
        <dbReference type="ARBA" id="ARBA00022759"/>
    </source>
</evidence>
<evidence type="ECO:0000256" key="10">
    <source>
        <dbReference type="ARBA" id="ARBA00022723"/>
    </source>
</evidence>
<keyword evidence="8 14" id="KW-0963">Cytoplasm</keyword>
<dbReference type="PANTHER" id="PTHR10954:SF18">
    <property type="entry name" value="RIBONUCLEASE HII"/>
    <property type="match status" value="1"/>
</dbReference>
<dbReference type="Proteomes" id="UP001250214">
    <property type="component" value="Unassembled WGS sequence"/>
</dbReference>
<comment type="function">
    <text evidence="3 14 16">Endonuclease that specifically degrades the RNA of RNA-DNA hybrids.</text>
</comment>
<feature type="domain" description="RNase H type-2" evidence="17">
    <location>
        <begin position="21"/>
        <end position="214"/>
    </location>
</feature>
<keyword evidence="10 14" id="KW-0479">Metal-binding</keyword>
<evidence type="ECO:0000256" key="16">
    <source>
        <dbReference type="RuleBase" id="RU003515"/>
    </source>
</evidence>
<evidence type="ECO:0000256" key="1">
    <source>
        <dbReference type="ARBA" id="ARBA00000077"/>
    </source>
</evidence>
<evidence type="ECO:0000256" key="6">
    <source>
        <dbReference type="ARBA" id="ARBA00012180"/>
    </source>
</evidence>
<keyword evidence="9 14" id="KW-0540">Nuclease</keyword>
<accession>A0ABU2H7I0</accession>
<dbReference type="InterPro" id="IPR024567">
    <property type="entry name" value="RNase_HII/HIII_dom"/>
</dbReference>
<evidence type="ECO:0000256" key="5">
    <source>
        <dbReference type="ARBA" id="ARBA00007383"/>
    </source>
</evidence>
<sequence>MTEWQPPTRELEDSLVAGGAGPVAGIDEVGRGAWAGPVVVCAAVPGETAPPEGLTDSKRLSRRRRQDVAVHLRSWVRCYAFGQAEAEEIDAVGMTEALRRSAHRALDGLSAQGCPPPEAVLLDGRHDFIGPPWPVHTRVGADLECLSVAAASILAKCHRDAQMTELDQHYPGYGFASGVGYPSPVHRQALTDWGPTDQHRRSWAYMDALPQWRHLRRPRPAPGGQTTLL</sequence>
<dbReference type="Pfam" id="PF01351">
    <property type="entry name" value="RNase_HII"/>
    <property type="match status" value="1"/>
</dbReference>
<evidence type="ECO:0000256" key="12">
    <source>
        <dbReference type="ARBA" id="ARBA00022801"/>
    </source>
</evidence>
<keyword evidence="12 14" id="KW-0378">Hydrolase</keyword>
<proteinExistence type="inferred from homology"/>
<evidence type="ECO:0000256" key="2">
    <source>
        <dbReference type="ARBA" id="ARBA00001946"/>
    </source>
</evidence>
<dbReference type="HAMAP" id="MF_00052_B">
    <property type="entry name" value="RNase_HII_B"/>
    <property type="match status" value="1"/>
</dbReference>
<comment type="caution">
    <text evidence="18">The sequence shown here is derived from an EMBL/GenBank/DDBJ whole genome shotgun (WGS) entry which is preliminary data.</text>
</comment>
<dbReference type="EC" id="3.1.26.4" evidence="6 14"/>
<keyword evidence="13 14" id="KW-0464">Manganese</keyword>
<feature type="binding site" evidence="14 15">
    <location>
        <position position="27"/>
    </location>
    <ligand>
        <name>a divalent metal cation</name>
        <dbReference type="ChEBI" id="CHEBI:60240"/>
    </ligand>
</feature>
<evidence type="ECO:0000256" key="4">
    <source>
        <dbReference type="ARBA" id="ARBA00004496"/>
    </source>
</evidence>
<comment type="subcellular location">
    <subcellularLocation>
        <location evidence="4 14">Cytoplasm</location>
    </subcellularLocation>
</comment>
<evidence type="ECO:0000256" key="3">
    <source>
        <dbReference type="ARBA" id="ARBA00004065"/>
    </source>
</evidence>
<dbReference type="Gene3D" id="3.30.420.10">
    <property type="entry name" value="Ribonuclease H-like superfamily/Ribonuclease H"/>
    <property type="match status" value="1"/>
</dbReference>
<protein>
    <recommendedName>
        <fullName evidence="7 14">Ribonuclease HII</fullName>
        <shortName evidence="14">RNase HII</shortName>
        <ecNumber evidence="6 14">3.1.26.4</ecNumber>
    </recommendedName>
</protein>
<dbReference type="GO" id="GO:0004523">
    <property type="term" value="F:RNA-DNA hybrid ribonuclease activity"/>
    <property type="evidence" value="ECO:0007669"/>
    <property type="project" value="UniProtKB-EC"/>
</dbReference>
<evidence type="ECO:0000256" key="8">
    <source>
        <dbReference type="ARBA" id="ARBA00022490"/>
    </source>
</evidence>
<dbReference type="EMBL" id="JAVLVT010000005">
    <property type="protein sequence ID" value="MDS1271272.1"/>
    <property type="molecule type" value="Genomic_DNA"/>
</dbReference>
<comment type="cofactor">
    <cofactor evidence="2">
        <name>Mg(2+)</name>
        <dbReference type="ChEBI" id="CHEBI:18420"/>
    </cofactor>
</comment>
<evidence type="ECO:0000256" key="9">
    <source>
        <dbReference type="ARBA" id="ARBA00022722"/>
    </source>
</evidence>
<dbReference type="InterPro" id="IPR022898">
    <property type="entry name" value="RNase_HII"/>
</dbReference>
<feature type="binding site" evidence="14 15">
    <location>
        <position position="123"/>
    </location>
    <ligand>
        <name>a divalent metal cation</name>
        <dbReference type="ChEBI" id="CHEBI:60240"/>
    </ligand>
</feature>
<dbReference type="InterPro" id="IPR012337">
    <property type="entry name" value="RNaseH-like_sf"/>
</dbReference>
<gene>
    <name evidence="14" type="primary">rnhB</name>
    <name evidence="18" type="ORF">RIF23_13295</name>
</gene>
<dbReference type="PROSITE" id="PS51975">
    <property type="entry name" value="RNASE_H_2"/>
    <property type="match status" value="1"/>
</dbReference>